<keyword evidence="2" id="KW-0378">Hydrolase</keyword>
<protein>
    <submittedName>
        <fullName evidence="2">Hydrolase</fullName>
    </submittedName>
</protein>
<keyword evidence="3" id="KW-1185">Reference proteome</keyword>
<reference evidence="2 3" key="1">
    <citation type="submission" date="2013-11" db="EMBL/GenBank/DDBJ databases">
        <title>Genomic analysis of Pelistega sp. HM-7.</title>
        <authorList>
            <person name="Kumbhare S.V."/>
            <person name="Shetty S.A."/>
            <person name="Sharma O."/>
            <person name="Dhotre D.P."/>
        </authorList>
    </citation>
    <scope>NUCLEOTIDE SEQUENCE [LARGE SCALE GENOMIC DNA]</scope>
    <source>
        <strain evidence="2 3">HM-7</strain>
    </source>
</reference>
<dbReference type="Proteomes" id="UP000018766">
    <property type="component" value="Unassembled WGS sequence"/>
</dbReference>
<dbReference type="GO" id="GO:0016787">
    <property type="term" value="F:hydrolase activity"/>
    <property type="evidence" value="ECO:0007669"/>
    <property type="project" value="UniProtKB-KW"/>
</dbReference>
<dbReference type="SUPFAM" id="SSF53474">
    <property type="entry name" value="alpha/beta-Hydrolases"/>
    <property type="match status" value="1"/>
</dbReference>
<dbReference type="RefSeq" id="WP_023952220.1">
    <property type="nucleotide sequence ID" value="NZ_AYSV01000102.1"/>
</dbReference>
<dbReference type="InterPro" id="IPR029058">
    <property type="entry name" value="AB_hydrolase_fold"/>
</dbReference>
<evidence type="ECO:0000313" key="3">
    <source>
        <dbReference type="Proteomes" id="UP000018766"/>
    </source>
</evidence>
<dbReference type="EMBL" id="AYSV01000102">
    <property type="protein sequence ID" value="ETD68709.1"/>
    <property type="molecule type" value="Genomic_DNA"/>
</dbReference>
<gene>
    <name evidence="2" type="ORF">V757_09945</name>
</gene>
<evidence type="ECO:0000259" key="1">
    <source>
        <dbReference type="Pfam" id="PF02230"/>
    </source>
</evidence>
<dbReference type="InterPro" id="IPR003140">
    <property type="entry name" value="PLipase/COase/thioEstase"/>
</dbReference>
<sequence>MSLFTIEQALQPQGGQVSQLFMIFTDAHERHDKQAGYQEVIQAIAKTFPSAAIVLASPGEKLTHYESLVEHHSLSDEQIKSFVQQHQQDLQGLIKTFQSHLQIDSAATAVIGIGQIGSLVLELTKLAEPLAGRVITFGSRYAELPTEKLSLDQTIHLLHAGQDKLIPFAHAVSAQQTIAALEGDATIDVAHQIEHSFSTLLIEQMMQRLLSCVPLRYWKEAQESALSPDPASKQDSIH</sequence>
<evidence type="ECO:0000313" key="2">
    <source>
        <dbReference type="EMBL" id="ETD68709.1"/>
    </source>
</evidence>
<comment type="caution">
    <text evidence="2">The sequence shown here is derived from an EMBL/GenBank/DDBJ whole genome shotgun (WGS) entry which is preliminary data.</text>
</comment>
<feature type="domain" description="Phospholipase/carboxylesterase/thioesterase" evidence="1">
    <location>
        <begin position="77"/>
        <end position="205"/>
    </location>
</feature>
<dbReference type="Pfam" id="PF02230">
    <property type="entry name" value="Abhydrolase_2"/>
    <property type="match status" value="1"/>
</dbReference>
<proteinExistence type="predicted"/>
<name>V8FWQ8_9BURK</name>
<dbReference type="Gene3D" id="3.40.50.1820">
    <property type="entry name" value="alpha/beta hydrolase"/>
    <property type="match status" value="1"/>
</dbReference>
<accession>V8FWQ8</accession>
<organism evidence="2 3">
    <name type="scientific">Pelistega indica</name>
    <dbReference type="NCBI Taxonomy" id="1414851"/>
    <lineage>
        <taxon>Bacteria</taxon>
        <taxon>Pseudomonadati</taxon>
        <taxon>Pseudomonadota</taxon>
        <taxon>Betaproteobacteria</taxon>
        <taxon>Burkholderiales</taxon>
        <taxon>Alcaligenaceae</taxon>
        <taxon>Pelistega</taxon>
    </lineage>
</organism>
<dbReference type="AlphaFoldDB" id="V8FWQ8"/>